<accession>A0A9P8AT05</accession>
<sequence>MMVENSRRCPGGTRSHDLERSRFHILSRDMSIVLDNHNSRDSNSTRVGIGSPYPRVWSSEAHPGMNRDRVRERVWLGEWRTTCGLLCAALGRKPVQRSASTKARWTRPTEPLGIRKAQNETATWRRYLQFARWNLGEECKPGAMGRVGWLYAGLIYERAPVAVPP</sequence>
<organism evidence="1 2">
    <name type="scientific">Guyanagaster necrorhizus</name>
    <dbReference type="NCBI Taxonomy" id="856835"/>
    <lineage>
        <taxon>Eukaryota</taxon>
        <taxon>Fungi</taxon>
        <taxon>Dikarya</taxon>
        <taxon>Basidiomycota</taxon>
        <taxon>Agaricomycotina</taxon>
        <taxon>Agaricomycetes</taxon>
        <taxon>Agaricomycetidae</taxon>
        <taxon>Agaricales</taxon>
        <taxon>Marasmiineae</taxon>
        <taxon>Physalacriaceae</taxon>
        <taxon>Guyanagaster</taxon>
    </lineage>
</organism>
<evidence type="ECO:0000313" key="2">
    <source>
        <dbReference type="Proteomes" id="UP000812287"/>
    </source>
</evidence>
<evidence type="ECO:0000313" key="1">
    <source>
        <dbReference type="EMBL" id="KAG7446943.1"/>
    </source>
</evidence>
<name>A0A9P8AT05_9AGAR</name>
<comment type="caution">
    <text evidence="1">The sequence shown here is derived from an EMBL/GenBank/DDBJ whole genome shotgun (WGS) entry which is preliminary data.</text>
</comment>
<gene>
    <name evidence="1" type="ORF">BT62DRAFT_94308</name>
</gene>
<proteinExistence type="predicted"/>
<reference evidence="1" key="1">
    <citation type="submission" date="2020-11" db="EMBL/GenBank/DDBJ databases">
        <title>Adaptations for nitrogen fixation in a non-lichenized fungal sporocarp promotes dispersal by wood-feeding termites.</title>
        <authorList>
            <consortium name="DOE Joint Genome Institute"/>
            <person name="Koch R.A."/>
            <person name="Yoon G."/>
            <person name="Arayal U."/>
            <person name="Lail K."/>
            <person name="Amirebrahimi M."/>
            <person name="Labutti K."/>
            <person name="Lipzen A."/>
            <person name="Riley R."/>
            <person name="Barry K."/>
            <person name="Henrissat B."/>
            <person name="Grigoriev I.V."/>
            <person name="Herr J.R."/>
            <person name="Aime M.C."/>
        </authorList>
    </citation>
    <scope>NUCLEOTIDE SEQUENCE</scope>
    <source>
        <strain evidence="1">MCA 3950</strain>
    </source>
</reference>
<dbReference type="RefSeq" id="XP_043040443.1">
    <property type="nucleotide sequence ID" value="XM_043187862.1"/>
</dbReference>
<dbReference type="EMBL" id="MU250533">
    <property type="protein sequence ID" value="KAG7446943.1"/>
    <property type="molecule type" value="Genomic_DNA"/>
</dbReference>
<dbReference type="GeneID" id="66110159"/>
<keyword evidence="2" id="KW-1185">Reference proteome</keyword>
<protein>
    <submittedName>
        <fullName evidence="1">Uncharacterized protein</fullName>
    </submittedName>
</protein>
<dbReference type="Proteomes" id="UP000812287">
    <property type="component" value="Unassembled WGS sequence"/>
</dbReference>
<dbReference type="AlphaFoldDB" id="A0A9P8AT05"/>